<reference evidence="1" key="1">
    <citation type="submission" date="2017-12" db="EMBL/GenBank/DDBJ databases">
        <title>Gene loss provides genomic basis for host adaptation in cereal stripe rust fungi.</title>
        <authorList>
            <person name="Xia C."/>
        </authorList>
    </citation>
    <scope>NUCLEOTIDE SEQUENCE [LARGE SCALE GENOMIC DNA]</scope>
    <source>
        <strain evidence="1">93-210</strain>
    </source>
</reference>
<evidence type="ECO:0000313" key="2">
    <source>
        <dbReference type="Proteomes" id="UP000239156"/>
    </source>
</evidence>
<accession>A0A2S4UE23</accession>
<organism evidence="1 2">
    <name type="scientific">Puccinia striiformis</name>
    <dbReference type="NCBI Taxonomy" id="27350"/>
    <lineage>
        <taxon>Eukaryota</taxon>
        <taxon>Fungi</taxon>
        <taxon>Dikarya</taxon>
        <taxon>Basidiomycota</taxon>
        <taxon>Pucciniomycotina</taxon>
        <taxon>Pucciniomycetes</taxon>
        <taxon>Pucciniales</taxon>
        <taxon>Pucciniaceae</taxon>
        <taxon>Puccinia</taxon>
    </lineage>
</organism>
<proteinExistence type="predicted"/>
<protein>
    <submittedName>
        <fullName evidence="1">Uncharacterized protein</fullName>
    </submittedName>
</protein>
<dbReference type="AlphaFoldDB" id="A0A2S4UE23"/>
<dbReference type="EMBL" id="PKSL01000343">
    <property type="protein sequence ID" value="POV95461.1"/>
    <property type="molecule type" value="Genomic_DNA"/>
</dbReference>
<evidence type="ECO:0000313" key="1">
    <source>
        <dbReference type="EMBL" id="POV95461.1"/>
    </source>
</evidence>
<dbReference type="VEuPathDB" id="FungiDB:PSTT_16235"/>
<gene>
    <name evidence="1" type="ORF">PSTT_16235</name>
</gene>
<feature type="non-terminal residue" evidence="1">
    <location>
        <position position="1"/>
    </location>
</feature>
<name>A0A2S4UE23_9BASI</name>
<comment type="caution">
    <text evidence="1">The sequence shown here is derived from an EMBL/GenBank/DDBJ whole genome shotgun (WGS) entry which is preliminary data.</text>
</comment>
<dbReference type="Proteomes" id="UP000239156">
    <property type="component" value="Unassembled WGS sequence"/>
</dbReference>
<sequence length="84" mass="9499">TPRHRYHPLIVGTTPLSSVTLTHRRCHPSSSRNTPSLSVPPTCRRYHPLVVGTIHSSSLSFLSPHLRPGYHIPNHQHTRDRSNP</sequence>
<keyword evidence="2" id="KW-1185">Reference proteome</keyword>